<evidence type="ECO:0000256" key="3">
    <source>
        <dbReference type="ARBA" id="ARBA00005142"/>
    </source>
</evidence>
<evidence type="ECO:0000256" key="4">
    <source>
        <dbReference type="ARBA" id="ARBA00006581"/>
    </source>
</evidence>
<evidence type="ECO:0000313" key="14">
    <source>
        <dbReference type="Proteomes" id="UP000240883"/>
    </source>
</evidence>
<keyword evidence="7 10" id="KW-0460">Magnesium</keyword>
<dbReference type="InterPro" id="IPR033704">
    <property type="entry name" value="dUTPase_trimeric"/>
</dbReference>
<evidence type="ECO:0000256" key="5">
    <source>
        <dbReference type="ARBA" id="ARBA00011233"/>
    </source>
</evidence>
<feature type="compositionally biased region" description="Basic residues" evidence="11">
    <location>
        <begin position="43"/>
        <end position="64"/>
    </location>
</feature>
<comment type="subunit">
    <text evidence="5 10">Homotrimer.</text>
</comment>
<evidence type="ECO:0000256" key="10">
    <source>
        <dbReference type="RuleBase" id="RU367024"/>
    </source>
</evidence>
<dbReference type="FunFam" id="2.70.40.10:FF:000004">
    <property type="entry name" value="Deoxyuridine triphosphatase"/>
    <property type="match status" value="1"/>
</dbReference>
<comment type="function">
    <text evidence="10">Involved in nucleotide metabolism via production of dUMP, the immediate precursor of thymidine nucleotides, and decreases the intracellular concentration of dUTP so that uracil cannot be incorporated into DNA.</text>
</comment>
<feature type="compositionally biased region" description="Polar residues" evidence="11">
    <location>
        <begin position="65"/>
        <end position="80"/>
    </location>
</feature>
<accession>A0A2T2NDB6</accession>
<dbReference type="SUPFAM" id="SSF51283">
    <property type="entry name" value="dUTPase-like"/>
    <property type="match status" value="1"/>
</dbReference>
<reference evidence="13 14" key="1">
    <citation type="journal article" date="2018" name="Front. Microbiol.">
        <title>Genome-Wide Analysis of Corynespora cassiicola Leaf Fall Disease Putative Effectors.</title>
        <authorList>
            <person name="Lopez D."/>
            <person name="Ribeiro S."/>
            <person name="Label P."/>
            <person name="Fumanal B."/>
            <person name="Venisse J.S."/>
            <person name="Kohler A."/>
            <person name="de Oliveira R.R."/>
            <person name="Labutti K."/>
            <person name="Lipzen A."/>
            <person name="Lail K."/>
            <person name="Bauer D."/>
            <person name="Ohm R.A."/>
            <person name="Barry K.W."/>
            <person name="Spatafora J."/>
            <person name="Grigoriev I.V."/>
            <person name="Martin F.M."/>
            <person name="Pujade-Renaud V."/>
        </authorList>
    </citation>
    <scope>NUCLEOTIDE SEQUENCE [LARGE SCALE GENOMIC DNA]</scope>
    <source>
        <strain evidence="13 14">Philippines</strain>
    </source>
</reference>
<dbReference type="GO" id="GO:0004170">
    <property type="term" value="F:dUTP diphosphatase activity"/>
    <property type="evidence" value="ECO:0007669"/>
    <property type="project" value="UniProtKB-UniRule"/>
</dbReference>
<dbReference type="EC" id="3.6.1.23" evidence="10"/>
<dbReference type="STRING" id="1448308.A0A2T2NDB6"/>
<dbReference type="GO" id="GO:0000287">
    <property type="term" value="F:magnesium ion binding"/>
    <property type="evidence" value="ECO:0007669"/>
    <property type="project" value="UniProtKB-UniRule"/>
</dbReference>
<comment type="catalytic activity">
    <reaction evidence="9 10">
        <text>dUTP + H2O = dUMP + diphosphate + H(+)</text>
        <dbReference type="Rhea" id="RHEA:10248"/>
        <dbReference type="ChEBI" id="CHEBI:15377"/>
        <dbReference type="ChEBI" id="CHEBI:15378"/>
        <dbReference type="ChEBI" id="CHEBI:33019"/>
        <dbReference type="ChEBI" id="CHEBI:61555"/>
        <dbReference type="ChEBI" id="CHEBI:246422"/>
        <dbReference type="EC" id="3.6.1.23"/>
    </reaction>
</comment>
<feature type="region of interest" description="Disordered" evidence="11">
    <location>
        <begin position="1"/>
        <end position="149"/>
    </location>
</feature>
<evidence type="ECO:0000256" key="6">
    <source>
        <dbReference type="ARBA" id="ARBA00022801"/>
    </source>
</evidence>
<dbReference type="GO" id="GO:0046081">
    <property type="term" value="P:dUTP catabolic process"/>
    <property type="evidence" value="ECO:0007669"/>
    <property type="project" value="UniProtKB-UniRule"/>
</dbReference>
<dbReference type="CDD" id="cd07557">
    <property type="entry name" value="trimeric_dUTPase"/>
    <property type="match status" value="1"/>
</dbReference>
<keyword evidence="6 10" id="KW-0378">Hydrolase</keyword>
<dbReference type="InterPro" id="IPR036157">
    <property type="entry name" value="dUTPase-like_sf"/>
</dbReference>
<dbReference type="AlphaFoldDB" id="A0A2T2NDB6"/>
<dbReference type="EMBL" id="KZ678140">
    <property type="protein sequence ID" value="PSN63038.1"/>
    <property type="molecule type" value="Genomic_DNA"/>
</dbReference>
<evidence type="ECO:0000259" key="12">
    <source>
        <dbReference type="Pfam" id="PF00692"/>
    </source>
</evidence>
<dbReference type="UniPathway" id="UPA00610">
    <property type="reaction ID" value="UER00666"/>
</dbReference>
<name>A0A2T2NDB6_CORCC</name>
<comment type="cofactor">
    <cofactor evidence="1 10">
        <name>Mg(2+)</name>
        <dbReference type="ChEBI" id="CHEBI:18420"/>
    </cofactor>
</comment>
<dbReference type="OrthoDB" id="419889at2759"/>
<evidence type="ECO:0000256" key="7">
    <source>
        <dbReference type="ARBA" id="ARBA00022842"/>
    </source>
</evidence>
<proteinExistence type="inferred from homology"/>
<keyword evidence="10" id="KW-0479">Metal-binding</keyword>
<evidence type="ECO:0000256" key="1">
    <source>
        <dbReference type="ARBA" id="ARBA00001946"/>
    </source>
</evidence>
<keyword evidence="8 10" id="KW-0546">Nucleotide metabolism</keyword>
<gene>
    <name evidence="13" type="ORF">BS50DRAFT_576869</name>
</gene>
<feature type="domain" description="dUTPase-like" evidence="12">
    <location>
        <begin position="173"/>
        <end position="301"/>
    </location>
</feature>
<evidence type="ECO:0000256" key="8">
    <source>
        <dbReference type="ARBA" id="ARBA00023080"/>
    </source>
</evidence>
<feature type="compositionally biased region" description="Pro residues" evidence="11">
    <location>
        <begin position="83"/>
        <end position="93"/>
    </location>
</feature>
<evidence type="ECO:0000313" key="13">
    <source>
        <dbReference type="EMBL" id="PSN63038.1"/>
    </source>
</evidence>
<comment type="function">
    <text evidence="2">This enzyme is involved in nucleotide metabolism: it produces dUMP, the immediate precursor of thymidine nucleotides and it decreases the intracellular concentration of dUTP so that uracil cannot be incorporated into DNA.</text>
</comment>
<protein>
    <recommendedName>
        <fullName evidence="10">Deoxyuridine 5'-triphosphate nucleotidohydrolase</fullName>
        <shortName evidence="10">dUTPase</shortName>
        <ecNumber evidence="10">3.6.1.23</ecNumber>
    </recommendedName>
    <alternativeName>
        <fullName evidence="10">dUTP pyrophosphatase</fullName>
    </alternativeName>
</protein>
<dbReference type="Proteomes" id="UP000240883">
    <property type="component" value="Unassembled WGS sequence"/>
</dbReference>
<evidence type="ECO:0000256" key="2">
    <source>
        <dbReference type="ARBA" id="ARBA00003495"/>
    </source>
</evidence>
<dbReference type="PANTHER" id="PTHR11241">
    <property type="entry name" value="DEOXYURIDINE 5'-TRIPHOSPHATE NUCLEOTIDOHYDROLASE"/>
    <property type="match status" value="1"/>
</dbReference>
<evidence type="ECO:0000256" key="9">
    <source>
        <dbReference type="ARBA" id="ARBA00047686"/>
    </source>
</evidence>
<dbReference type="PANTHER" id="PTHR11241:SF0">
    <property type="entry name" value="DEOXYURIDINE 5'-TRIPHOSPHATE NUCLEOTIDOHYDROLASE"/>
    <property type="match status" value="1"/>
</dbReference>
<comment type="similarity">
    <text evidence="4 10">Belongs to the dUTPase family.</text>
</comment>
<evidence type="ECO:0000256" key="11">
    <source>
        <dbReference type="SAM" id="MobiDB-lite"/>
    </source>
</evidence>
<dbReference type="NCBIfam" id="TIGR00576">
    <property type="entry name" value="dut"/>
    <property type="match status" value="1"/>
</dbReference>
<dbReference type="InterPro" id="IPR029054">
    <property type="entry name" value="dUTPase-like"/>
</dbReference>
<dbReference type="Gene3D" id="2.70.40.10">
    <property type="match status" value="1"/>
</dbReference>
<dbReference type="GO" id="GO:0006226">
    <property type="term" value="P:dUMP biosynthetic process"/>
    <property type="evidence" value="ECO:0007669"/>
    <property type="project" value="UniProtKB-UniRule"/>
</dbReference>
<dbReference type="InterPro" id="IPR008181">
    <property type="entry name" value="dUTPase"/>
</dbReference>
<keyword evidence="14" id="KW-1185">Reference proteome</keyword>
<dbReference type="Pfam" id="PF00692">
    <property type="entry name" value="dUTPase"/>
    <property type="match status" value="1"/>
</dbReference>
<organism evidence="13 14">
    <name type="scientific">Corynespora cassiicola Philippines</name>
    <dbReference type="NCBI Taxonomy" id="1448308"/>
    <lineage>
        <taxon>Eukaryota</taxon>
        <taxon>Fungi</taxon>
        <taxon>Dikarya</taxon>
        <taxon>Ascomycota</taxon>
        <taxon>Pezizomycotina</taxon>
        <taxon>Dothideomycetes</taxon>
        <taxon>Pleosporomycetidae</taxon>
        <taxon>Pleosporales</taxon>
        <taxon>Corynesporascaceae</taxon>
        <taxon>Corynespora</taxon>
    </lineage>
</organism>
<sequence length="311" mass="32508">MRSLIPNLLRRPKPFHPLASALPSPRAFPPSNQTRPERVSHPTTRRPITHHPHRLHSQPAHPHKMSNSTPSTTADETSTPAPIHEPPSLPSSPLPKRTKVLDPTPFPPHATLPRGTDSGSATPTPLAMASETHPTHPIGSSAAPLQPPAPIAPSIAAAAAAEQQLQVRFLSDKARAPTKGSAFSAGHDLYSAVDVVIPARGRAKVDTDIAISVPVGTYGRVAPRSGLAAKHGIDTMAGVIDSDYRGPVGVILANLSETDFEVKVGDRIAQLIVEKIAMPDVVVVETLEETVRGAGGFGSTGGFGAATVNGV</sequence>
<comment type="pathway">
    <text evidence="3 10">Pyrimidine metabolism; dUMP biosynthesis; dUMP from dCTP (dUTP route): step 2/2.</text>
</comment>
<dbReference type="NCBIfam" id="NF001862">
    <property type="entry name" value="PRK00601.1"/>
    <property type="match status" value="1"/>
</dbReference>